<comment type="caution">
    <text evidence="2">The sequence shown here is derived from an EMBL/GenBank/DDBJ whole genome shotgun (WGS) entry which is preliminary data.</text>
</comment>
<organism evidence="2 3">
    <name type="scientific">Mycteria americana</name>
    <name type="common">Wood stork</name>
    <dbReference type="NCBI Taxonomy" id="33587"/>
    <lineage>
        <taxon>Eukaryota</taxon>
        <taxon>Metazoa</taxon>
        <taxon>Chordata</taxon>
        <taxon>Craniata</taxon>
        <taxon>Vertebrata</taxon>
        <taxon>Euteleostomi</taxon>
        <taxon>Archelosauria</taxon>
        <taxon>Archosauria</taxon>
        <taxon>Dinosauria</taxon>
        <taxon>Saurischia</taxon>
        <taxon>Theropoda</taxon>
        <taxon>Coelurosauria</taxon>
        <taxon>Aves</taxon>
        <taxon>Neognathae</taxon>
        <taxon>Neoaves</taxon>
        <taxon>Aequornithes</taxon>
        <taxon>Ciconiiformes</taxon>
        <taxon>Ciconiidae</taxon>
        <taxon>Mycteria</taxon>
    </lineage>
</organism>
<feature type="compositionally biased region" description="Low complexity" evidence="1">
    <location>
        <begin position="150"/>
        <end position="161"/>
    </location>
</feature>
<feature type="compositionally biased region" description="Polar residues" evidence="1">
    <location>
        <begin position="218"/>
        <end position="230"/>
    </location>
</feature>
<dbReference type="EMBL" id="JAUNZN010000071">
    <property type="protein sequence ID" value="KAK4805579.1"/>
    <property type="molecule type" value="Genomic_DNA"/>
</dbReference>
<evidence type="ECO:0000313" key="3">
    <source>
        <dbReference type="Proteomes" id="UP001333110"/>
    </source>
</evidence>
<feature type="region of interest" description="Disordered" evidence="1">
    <location>
        <begin position="121"/>
        <end position="165"/>
    </location>
</feature>
<dbReference type="Proteomes" id="UP001333110">
    <property type="component" value="Unassembled WGS sequence"/>
</dbReference>
<sequence>MLLIWLRCLSPGLRNYPRCTPEVSGLLQLAVLLFQQLSGGLKSPRRIRVCKEFKAQARRAGEGNLADRDLAGRFLMWQAASCPRQERPGCAAECPSLHTHTVVVYTDVILSWAHSSPAPLGLSPPPQHSPAEQPSLGWPHSSACHRVLQSSGHSPRSPSPSEGHNSCWGAERGLNLPICSRAGGSQWHKEKEVSETAGPMALGPGDPHCRLPVPPQCQPLSQGSQGSQES</sequence>
<protein>
    <submittedName>
        <fullName evidence="2">Uncharacterized protein</fullName>
    </submittedName>
</protein>
<dbReference type="AlphaFoldDB" id="A0AAN7RGC5"/>
<evidence type="ECO:0000313" key="2">
    <source>
        <dbReference type="EMBL" id="KAK4805579.1"/>
    </source>
</evidence>
<keyword evidence="3" id="KW-1185">Reference proteome</keyword>
<name>A0AAN7RGC5_MYCAM</name>
<gene>
    <name evidence="2" type="ORF">QYF61_009344</name>
</gene>
<proteinExistence type="predicted"/>
<reference evidence="2 3" key="1">
    <citation type="journal article" date="2023" name="J. Hered.">
        <title>Chromosome-level genome of the wood stork (Mycteria americana) provides insight into avian chromosome evolution.</title>
        <authorList>
            <person name="Flamio R. Jr."/>
            <person name="Ramstad K.M."/>
        </authorList>
    </citation>
    <scope>NUCLEOTIDE SEQUENCE [LARGE SCALE GENOMIC DNA]</scope>
    <source>
        <strain evidence="2">JAX WOST 10</strain>
    </source>
</reference>
<evidence type="ECO:0000256" key="1">
    <source>
        <dbReference type="SAM" id="MobiDB-lite"/>
    </source>
</evidence>
<accession>A0AAN7RGC5</accession>
<feature type="region of interest" description="Disordered" evidence="1">
    <location>
        <begin position="186"/>
        <end position="230"/>
    </location>
</feature>